<dbReference type="PANTHER" id="PTHR38776">
    <property type="entry name" value="MLTA-INTERACTING PROTEIN-RELATED"/>
    <property type="match status" value="1"/>
</dbReference>
<protein>
    <submittedName>
        <fullName evidence="7">Outer membrane protein</fullName>
    </submittedName>
</protein>
<dbReference type="PANTHER" id="PTHR38776:SF1">
    <property type="entry name" value="MLTA-INTERACTING PROTEIN-RELATED"/>
    <property type="match status" value="1"/>
</dbReference>
<evidence type="ECO:0000313" key="7">
    <source>
        <dbReference type="EMBL" id="TDN64449.1"/>
    </source>
</evidence>
<reference evidence="7 8" key="1">
    <citation type="submission" date="2019-03" db="EMBL/GenBank/DDBJ databases">
        <title>Genomic analyses of the natural microbiome of Caenorhabditis elegans.</title>
        <authorList>
            <person name="Samuel B."/>
        </authorList>
    </citation>
    <scope>NUCLEOTIDE SEQUENCE [LARGE SCALE GENOMIC DNA]</scope>
    <source>
        <strain evidence="7 8">BIGb0156</strain>
    </source>
</reference>
<evidence type="ECO:0000313" key="8">
    <source>
        <dbReference type="Proteomes" id="UP000295530"/>
    </source>
</evidence>
<proteinExistence type="inferred from homology"/>
<dbReference type="EMBL" id="SNVX01000001">
    <property type="protein sequence ID" value="TDN64449.1"/>
    <property type="molecule type" value="Genomic_DNA"/>
</dbReference>
<feature type="signal peptide" evidence="6">
    <location>
        <begin position="1"/>
        <end position="22"/>
    </location>
</feature>
<comment type="subcellular location">
    <subcellularLocation>
        <location evidence="1">Cell outer membrane</location>
    </subcellularLocation>
</comment>
<comment type="caution">
    <text evidence="7">The sequence shown here is derived from an EMBL/GenBank/DDBJ whole genome shotgun (WGS) entry which is preliminary data.</text>
</comment>
<name>A0A4R6EXG9_SCAGO</name>
<evidence type="ECO:0000256" key="2">
    <source>
        <dbReference type="ARBA" id="ARBA00005722"/>
    </source>
</evidence>
<dbReference type="Proteomes" id="UP000295530">
    <property type="component" value="Unassembled WGS sequence"/>
</dbReference>
<evidence type="ECO:0000256" key="5">
    <source>
        <dbReference type="ARBA" id="ARBA00023237"/>
    </source>
</evidence>
<dbReference type="RefSeq" id="WP_110509702.1">
    <property type="nucleotide sequence ID" value="NZ_CACSIW010000011.1"/>
</dbReference>
<feature type="chain" id="PRO_5020219651" evidence="6">
    <location>
        <begin position="23"/>
        <end position="249"/>
    </location>
</feature>
<dbReference type="OrthoDB" id="5295915at2"/>
<evidence type="ECO:0000256" key="6">
    <source>
        <dbReference type="SAM" id="SignalP"/>
    </source>
</evidence>
<comment type="similarity">
    <text evidence="2">Belongs to the MipA/OmpV family.</text>
</comment>
<dbReference type="GO" id="GO:0009252">
    <property type="term" value="P:peptidoglycan biosynthetic process"/>
    <property type="evidence" value="ECO:0007669"/>
    <property type="project" value="TreeGrafter"/>
</dbReference>
<keyword evidence="8" id="KW-1185">Reference proteome</keyword>
<gene>
    <name evidence="7" type="ORF">EC847_101376</name>
</gene>
<keyword evidence="4" id="KW-0472">Membrane</keyword>
<evidence type="ECO:0000256" key="1">
    <source>
        <dbReference type="ARBA" id="ARBA00004442"/>
    </source>
</evidence>
<keyword evidence="3 6" id="KW-0732">Signal</keyword>
<accession>A0A4R6EXG9</accession>
<dbReference type="Pfam" id="PF06629">
    <property type="entry name" value="MipA"/>
    <property type="match status" value="1"/>
</dbReference>
<dbReference type="InterPro" id="IPR010583">
    <property type="entry name" value="MipA"/>
</dbReference>
<evidence type="ECO:0000256" key="3">
    <source>
        <dbReference type="ARBA" id="ARBA00022729"/>
    </source>
</evidence>
<dbReference type="GO" id="GO:0009279">
    <property type="term" value="C:cell outer membrane"/>
    <property type="evidence" value="ECO:0007669"/>
    <property type="project" value="UniProtKB-SubCell"/>
</dbReference>
<evidence type="ECO:0000256" key="4">
    <source>
        <dbReference type="ARBA" id="ARBA00023136"/>
    </source>
</evidence>
<dbReference type="AlphaFoldDB" id="A0A4R6EXG9"/>
<sequence length="249" mass="28023">MKLIKLLTTGVLLATASTVVHAEDSKLTLGAGVGVVGHPYKQYSSDVYPFPAIDFESDNFWFHGIGAGYYLWNDTADKLSITAYWSPLYFKPGDSDNNQLRKLDRRQSTMMAGLSYLHFTQYGFLRTTLAGDTLDKSNGIAWDMAWLYRYNAGSLTITPGIGLQWNSENQNDYYYGVSKNESKKSGLRSYDPNDGWNPYVELSVNYKLNADWSVYGVGRYTRLSDEVTDSPMVDKNWTGLLSTGVTYSF</sequence>
<keyword evidence="5" id="KW-0998">Cell outer membrane</keyword>
<organism evidence="7 8">
    <name type="scientific">Scandinavium goeteborgense</name>
    <dbReference type="NCBI Taxonomy" id="1851514"/>
    <lineage>
        <taxon>Bacteria</taxon>
        <taxon>Pseudomonadati</taxon>
        <taxon>Pseudomonadota</taxon>
        <taxon>Gammaproteobacteria</taxon>
        <taxon>Enterobacterales</taxon>
        <taxon>Enterobacteriaceae</taxon>
        <taxon>Scandinavium</taxon>
    </lineage>
</organism>